<dbReference type="AlphaFoldDB" id="A0A1X2GQE6"/>
<keyword evidence="2" id="KW-1185">Reference proteome</keyword>
<proteinExistence type="predicted"/>
<name>A0A1X2GQE6_9FUNG</name>
<comment type="caution">
    <text evidence="1">The sequence shown here is derived from an EMBL/GenBank/DDBJ whole genome shotgun (WGS) entry which is preliminary data.</text>
</comment>
<protein>
    <submittedName>
        <fullName evidence="1">Uncharacterized protein</fullName>
    </submittedName>
</protein>
<evidence type="ECO:0000313" key="2">
    <source>
        <dbReference type="Proteomes" id="UP000242146"/>
    </source>
</evidence>
<organism evidence="1 2">
    <name type="scientific">Hesseltinella vesiculosa</name>
    <dbReference type="NCBI Taxonomy" id="101127"/>
    <lineage>
        <taxon>Eukaryota</taxon>
        <taxon>Fungi</taxon>
        <taxon>Fungi incertae sedis</taxon>
        <taxon>Mucoromycota</taxon>
        <taxon>Mucoromycotina</taxon>
        <taxon>Mucoromycetes</taxon>
        <taxon>Mucorales</taxon>
        <taxon>Cunninghamellaceae</taxon>
        <taxon>Hesseltinella</taxon>
    </lineage>
</organism>
<reference evidence="1 2" key="1">
    <citation type="submission" date="2016-07" db="EMBL/GenBank/DDBJ databases">
        <title>Pervasive Adenine N6-methylation of Active Genes in Fungi.</title>
        <authorList>
            <consortium name="DOE Joint Genome Institute"/>
            <person name="Mondo S.J."/>
            <person name="Dannebaum R.O."/>
            <person name="Kuo R.C."/>
            <person name="Labutti K."/>
            <person name="Haridas S."/>
            <person name="Kuo A."/>
            <person name="Salamov A."/>
            <person name="Ahrendt S.R."/>
            <person name="Lipzen A."/>
            <person name="Sullivan W."/>
            <person name="Andreopoulos W.B."/>
            <person name="Clum A."/>
            <person name="Lindquist E."/>
            <person name="Daum C."/>
            <person name="Ramamoorthy G.K."/>
            <person name="Gryganskyi A."/>
            <person name="Culley D."/>
            <person name="Magnuson J.K."/>
            <person name="James T.Y."/>
            <person name="O'Malley M.A."/>
            <person name="Stajich J.E."/>
            <person name="Spatafora J.W."/>
            <person name="Visel A."/>
            <person name="Grigoriev I.V."/>
        </authorList>
    </citation>
    <scope>NUCLEOTIDE SEQUENCE [LARGE SCALE GENOMIC DNA]</scope>
    <source>
        <strain evidence="1 2">NRRL 3301</strain>
    </source>
</reference>
<accession>A0A1X2GQE6</accession>
<gene>
    <name evidence="1" type="ORF">DM01DRAFT_1333605</name>
</gene>
<evidence type="ECO:0000313" key="1">
    <source>
        <dbReference type="EMBL" id="ORX59015.1"/>
    </source>
</evidence>
<dbReference type="Proteomes" id="UP000242146">
    <property type="component" value="Unassembled WGS sequence"/>
</dbReference>
<dbReference type="EMBL" id="MCGT01000006">
    <property type="protein sequence ID" value="ORX59015.1"/>
    <property type="molecule type" value="Genomic_DNA"/>
</dbReference>
<dbReference type="OrthoDB" id="192748at2759"/>
<sequence length="90" mass="10725">MSSPDINEKVKRRLEMPQQMAPKLRARQIQVASWILSAGLSGYVVLFADFGPREHCFSPIRRWFQEKRRTFWTLSSEEQQDLKDQGRWKD</sequence>